<protein>
    <submittedName>
        <fullName evidence="4">Laminin subunit alpha-1</fullName>
    </submittedName>
</protein>
<evidence type="ECO:0000313" key="5">
    <source>
        <dbReference type="Proteomes" id="UP000242457"/>
    </source>
</evidence>
<dbReference type="AlphaFoldDB" id="A0A2A3EJ28"/>
<feature type="domain" description="Laminin N-terminal" evidence="3">
    <location>
        <begin position="1"/>
        <end position="155"/>
    </location>
</feature>
<organism evidence="4 5">
    <name type="scientific">Apis cerana cerana</name>
    <name type="common">Oriental honeybee</name>
    <dbReference type="NCBI Taxonomy" id="94128"/>
    <lineage>
        <taxon>Eukaryota</taxon>
        <taxon>Metazoa</taxon>
        <taxon>Ecdysozoa</taxon>
        <taxon>Arthropoda</taxon>
        <taxon>Hexapoda</taxon>
        <taxon>Insecta</taxon>
        <taxon>Pterygota</taxon>
        <taxon>Neoptera</taxon>
        <taxon>Endopterygota</taxon>
        <taxon>Hymenoptera</taxon>
        <taxon>Apocrita</taxon>
        <taxon>Aculeata</taxon>
        <taxon>Apoidea</taxon>
        <taxon>Anthophila</taxon>
        <taxon>Apidae</taxon>
        <taxon>Apis</taxon>
    </lineage>
</organism>
<name>A0A2A3EJ28_APICC</name>
<reference evidence="4 5" key="1">
    <citation type="submission" date="2014-07" db="EMBL/GenBank/DDBJ databases">
        <title>Genomic and transcriptomic analysis on Apis cerana provide comprehensive insights into honey bee biology.</title>
        <authorList>
            <person name="Diao Q."/>
            <person name="Sun L."/>
            <person name="Zheng H."/>
            <person name="Zheng H."/>
            <person name="Xu S."/>
            <person name="Wang S."/>
            <person name="Zeng Z."/>
            <person name="Hu F."/>
            <person name="Su S."/>
            <person name="Wu J."/>
        </authorList>
    </citation>
    <scope>NUCLEOTIDE SEQUENCE [LARGE SCALE GENOMIC DNA]</scope>
    <source>
        <tissue evidence="4">Pupae without intestine</tissue>
    </source>
</reference>
<proteinExistence type="predicted"/>
<accession>A0A2A3EJ28</accession>
<evidence type="ECO:0000313" key="4">
    <source>
        <dbReference type="EMBL" id="PBC31803.1"/>
    </source>
</evidence>
<dbReference type="GO" id="GO:0007411">
    <property type="term" value="P:axon guidance"/>
    <property type="evidence" value="ECO:0007669"/>
    <property type="project" value="TreeGrafter"/>
</dbReference>
<dbReference type="GO" id="GO:0009888">
    <property type="term" value="P:tissue development"/>
    <property type="evidence" value="ECO:0007669"/>
    <property type="project" value="TreeGrafter"/>
</dbReference>
<dbReference type="Pfam" id="PF00055">
    <property type="entry name" value="Laminin_N"/>
    <property type="match status" value="1"/>
</dbReference>
<dbReference type="Gene3D" id="2.60.120.260">
    <property type="entry name" value="Galactose-binding domain-like"/>
    <property type="match status" value="1"/>
</dbReference>
<dbReference type="SMART" id="SM00136">
    <property type="entry name" value="LamNT"/>
    <property type="match status" value="1"/>
</dbReference>
<dbReference type="PANTHER" id="PTHR10574">
    <property type="entry name" value="NETRIN/LAMININ-RELATED"/>
    <property type="match status" value="1"/>
</dbReference>
<dbReference type="EMBL" id="KZ288227">
    <property type="protein sequence ID" value="PBC31803.1"/>
    <property type="molecule type" value="Genomic_DNA"/>
</dbReference>
<keyword evidence="2" id="KW-0424">Laminin EGF-like domain</keyword>
<dbReference type="Proteomes" id="UP000242457">
    <property type="component" value="Unassembled WGS sequence"/>
</dbReference>
<keyword evidence="5" id="KW-1185">Reference proteome</keyword>
<dbReference type="GO" id="GO:0005201">
    <property type="term" value="F:extracellular matrix structural constituent"/>
    <property type="evidence" value="ECO:0007669"/>
    <property type="project" value="TreeGrafter"/>
</dbReference>
<evidence type="ECO:0000256" key="2">
    <source>
        <dbReference type="ARBA" id="ARBA00023292"/>
    </source>
</evidence>
<dbReference type="STRING" id="94128.A0A2A3EJ28"/>
<gene>
    <name evidence="4" type="ORF">APICC_08011</name>
</gene>
<keyword evidence="1" id="KW-1015">Disulfide bond</keyword>
<dbReference type="PANTHER" id="PTHR10574:SF406">
    <property type="entry name" value="LAMININ SUBUNIT ALPHA 5"/>
    <property type="match status" value="1"/>
</dbReference>
<dbReference type="OrthoDB" id="8545473at2759"/>
<dbReference type="GO" id="GO:0009887">
    <property type="term" value="P:animal organ morphogenesis"/>
    <property type="evidence" value="ECO:0007669"/>
    <property type="project" value="TreeGrafter"/>
</dbReference>
<dbReference type="PROSITE" id="PS51117">
    <property type="entry name" value="LAMININ_NTER"/>
    <property type="match status" value="1"/>
</dbReference>
<evidence type="ECO:0000259" key="3">
    <source>
        <dbReference type="PROSITE" id="PS51117"/>
    </source>
</evidence>
<evidence type="ECO:0000256" key="1">
    <source>
        <dbReference type="ARBA" id="ARBA00023157"/>
    </source>
</evidence>
<dbReference type="InterPro" id="IPR008211">
    <property type="entry name" value="Laminin_N"/>
</dbReference>
<dbReference type="InterPro" id="IPR050440">
    <property type="entry name" value="Laminin/Netrin_ECM"/>
</dbReference>
<dbReference type="GO" id="GO:0005604">
    <property type="term" value="C:basement membrane"/>
    <property type="evidence" value="ECO:0007669"/>
    <property type="project" value="TreeGrafter"/>
</dbReference>
<sequence>MASRLWRRAYVAPQVYQIEYVIVKAANSPRPAAWILEKSVDGDNFQPWQYYAPSDEECWTRYSVPPVTGKPIFIGDDDVICTSVYSRQTPMENGEIHTHLVNGRPGALNHSTTLQEFTQARYVRLRLQGVRRNGETIADKRRAFYSIKEINVGGRCLCSGHAGRCRYSVQHGVSPLENTFVSEIAICFLL</sequence>